<feature type="transmembrane region" description="Helical" evidence="8">
    <location>
        <begin position="47"/>
        <end position="66"/>
    </location>
</feature>
<accession>A0ABS3WK48</accession>
<feature type="transmembrane region" description="Helical" evidence="8">
    <location>
        <begin position="72"/>
        <end position="98"/>
    </location>
</feature>
<comment type="subcellular location">
    <subcellularLocation>
        <location evidence="1">Cell membrane</location>
        <topology evidence="1">Multi-pass membrane protein</topology>
    </subcellularLocation>
</comment>
<keyword evidence="4 8" id="KW-0812">Transmembrane</keyword>
<name>A0ABS3WK48_9BACL</name>
<feature type="transmembrane region" description="Helical" evidence="8">
    <location>
        <begin position="315"/>
        <end position="335"/>
    </location>
</feature>
<evidence type="ECO:0000313" key="9">
    <source>
        <dbReference type="EMBL" id="MBO7748665.1"/>
    </source>
</evidence>
<keyword evidence="2" id="KW-0813">Transport</keyword>
<feature type="transmembrane region" description="Helical" evidence="8">
    <location>
        <begin position="129"/>
        <end position="151"/>
    </location>
</feature>
<keyword evidence="7 8" id="KW-0472">Membrane</keyword>
<feature type="transmembrane region" description="Helical" evidence="8">
    <location>
        <begin position="12"/>
        <end position="35"/>
    </location>
</feature>
<dbReference type="PANTHER" id="PTHR32024:SF4">
    <property type="entry name" value="KTR SYSTEM POTASSIUM UPTAKE PROTEIN D"/>
    <property type="match status" value="1"/>
</dbReference>
<dbReference type="RefSeq" id="WP_208851207.1">
    <property type="nucleotide sequence ID" value="NZ_JAGGDJ010000068.1"/>
</dbReference>
<dbReference type="Pfam" id="PF02386">
    <property type="entry name" value="TrkH"/>
    <property type="match status" value="1"/>
</dbReference>
<keyword evidence="5 8" id="KW-1133">Transmembrane helix</keyword>
<feature type="transmembrane region" description="Helical" evidence="8">
    <location>
        <begin position="192"/>
        <end position="219"/>
    </location>
</feature>
<dbReference type="PANTHER" id="PTHR32024">
    <property type="entry name" value="TRK SYSTEM POTASSIUM UPTAKE PROTEIN TRKG-RELATED"/>
    <property type="match status" value="1"/>
</dbReference>
<organism evidence="9 10">
    <name type="scientific">Paenibacillus artemisiicola</name>
    <dbReference type="NCBI Taxonomy" id="1172618"/>
    <lineage>
        <taxon>Bacteria</taxon>
        <taxon>Bacillati</taxon>
        <taxon>Bacillota</taxon>
        <taxon>Bacilli</taxon>
        <taxon>Bacillales</taxon>
        <taxon>Paenibacillaceae</taxon>
        <taxon>Paenibacillus</taxon>
    </lineage>
</organism>
<reference evidence="9 10" key="1">
    <citation type="submission" date="2021-03" db="EMBL/GenBank/DDBJ databases">
        <title>Paenibacillus artemisicola MWE-103 whole genome sequence.</title>
        <authorList>
            <person name="Ham Y.J."/>
        </authorList>
    </citation>
    <scope>NUCLEOTIDE SEQUENCE [LARGE SCALE GENOMIC DNA]</scope>
    <source>
        <strain evidence="9 10">MWE-103</strain>
    </source>
</reference>
<evidence type="ECO:0000256" key="3">
    <source>
        <dbReference type="ARBA" id="ARBA00022475"/>
    </source>
</evidence>
<keyword evidence="6" id="KW-0406">Ion transport</keyword>
<evidence type="ECO:0000256" key="7">
    <source>
        <dbReference type="ARBA" id="ARBA00023136"/>
    </source>
</evidence>
<keyword evidence="10" id="KW-1185">Reference proteome</keyword>
<evidence type="ECO:0000256" key="6">
    <source>
        <dbReference type="ARBA" id="ARBA00023065"/>
    </source>
</evidence>
<dbReference type="EMBL" id="JAGGDJ010000068">
    <property type="protein sequence ID" value="MBO7748665.1"/>
    <property type="molecule type" value="Genomic_DNA"/>
</dbReference>
<sequence length="451" mass="48929">MLKKLLTVLSPAQLISAAYLVVVILVGAVLMLPVSLKAGVSISPLDAMFTSVSAISVTGLTTIGTGDTFSGFGIAVLLVAFQFGAIGIMTLGAFYWMLMGQHIGLLQRKLIMIDQNRNNLAGLVELMRLVLLMSLAIELIGTALFAVYFYASGYSHSVGHALYYGLFHAVSAYTNAGFDLFGDSLIRYSGSFYIQMLTMALIFSGAIGFPVMAEFWQYVRRPKGKRFRFSLFTKLTLVTHVVLLFGGAFVILLTETGHSFTALSPGRQVMNALFLSVTSRSAGLTTVDVSTLHQATLLLVSGLMFIGASPSSVGGGVRTTTIAVIFVTIVMFFRGEQTPRAFGRSFNREDVTKSFVFFMLSLLLVTAGIFGLLISEKHKYDLSAVIFEVTSAFGTCGMSTGITASLHPLAKVTLMLLMYFGRIGMFLFISLFQARKKQTGIKYPEEKLIIG</sequence>
<comment type="caution">
    <text evidence="9">The sequence shown here is derived from an EMBL/GenBank/DDBJ whole genome shotgun (WGS) entry which is preliminary data.</text>
</comment>
<evidence type="ECO:0000256" key="8">
    <source>
        <dbReference type="SAM" id="Phobius"/>
    </source>
</evidence>
<dbReference type="Proteomes" id="UP000670947">
    <property type="component" value="Unassembled WGS sequence"/>
</dbReference>
<evidence type="ECO:0000256" key="5">
    <source>
        <dbReference type="ARBA" id="ARBA00022989"/>
    </source>
</evidence>
<evidence type="ECO:0000313" key="10">
    <source>
        <dbReference type="Proteomes" id="UP000670947"/>
    </source>
</evidence>
<feature type="transmembrane region" description="Helical" evidence="8">
    <location>
        <begin position="231"/>
        <end position="253"/>
    </location>
</feature>
<feature type="transmembrane region" description="Helical" evidence="8">
    <location>
        <begin position="355"/>
        <end position="373"/>
    </location>
</feature>
<evidence type="ECO:0000256" key="4">
    <source>
        <dbReference type="ARBA" id="ARBA00022692"/>
    </source>
</evidence>
<dbReference type="InterPro" id="IPR003445">
    <property type="entry name" value="Cat_transpt"/>
</dbReference>
<keyword evidence="3" id="KW-1003">Cell membrane</keyword>
<evidence type="ECO:0000256" key="2">
    <source>
        <dbReference type="ARBA" id="ARBA00022448"/>
    </source>
</evidence>
<gene>
    <name evidence="9" type="ORF">I8J29_31295</name>
</gene>
<feature type="transmembrane region" description="Helical" evidence="8">
    <location>
        <begin position="412"/>
        <end position="432"/>
    </location>
</feature>
<protein>
    <submittedName>
        <fullName evidence="9">TrkH family potassium uptake protein</fullName>
    </submittedName>
</protein>
<evidence type="ECO:0000256" key="1">
    <source>
        <dbReference type="ARBA" id="ARBA00004651"/>
    </source>
</evidence>
<proteinExistence type="predicted"/>